<dbReference type="Proteomes" id="UP001211006">
    <property type="component" value="Unassembled WGS sequence"/>
</dbReference>
<reference evidence="2" key="2">
    <citation type="submission" date="2023-01" db="EMBL/GenBank/DDBJ databases">
        <title>Human gut microbiome strain richness.</title>
        <authorList>
            <person name="Chen-Liaw A."/>
        </authorList>
    </citation>
    <scope>NUCLEOTIDE SEQUENCE</scope>
    <source>
        <strain evidence="3">1001287st1_F4_1001285I_161205</strain>
        <strain evidence="2">2225st1_A6_2225SCRN_200828</strain>
    </source>
</reference>
<dbReference type="Proteomes" id="UP000434475">
    <property type="component" value="Unassembled WGS sequence"/>
</dbReference>
<dbReference type="EMBL" id="JAQLWO010000009">
    <property type="protein sequence ID" value="MDB7906202.1"/>
    <property type="molecule type" value="Genomic_DNA"/>
</dbReference>
<dbReference type="GO" id="GO:0003700">
    <property type="term" value="F:DNA-binding transcription factor activity"/>
    <property type="evidence" value="ECO:0007669"/>
    <property type="project" value="InterPro"/>
</dbReference>
<dbReference type="EMBL" id="WKPR01000001">
    <property type="protein sequence ID" value="MSB18034.1"/>
    <property type="molecule type" value="Genomic_DNA"/>
</dbReference>
<name>A0A174TDF7_FLAPL</name>
<dbReference type="GO" id="GO:0005509">
    <property type="term" value="F:calcium ion binding"/>
    <property type="evidence" value="ECO:0007669"/>
    <property type="project" value="InterPro"/>
</dbReference>
<gene>
    <name evidence="4" type="ORF">GKE97_00705</name>
    <name evidence="2" type="ORF">PND83_09475</name>
    <name evidence="3" type="ORF">PNE06_05385</name>
</gene>
<dbReference type="RefSeq" id="WP_009256953.1">
    <property type="nucleotide sequence ID" value="NZ_AP031431.1"/>
</dbReference>
<dbReference type="GO" id="GO:0042173">
    <property type="term" value="P:regulation of sporulation resulting in formation of a cellular spore"/>
    <property type="evidence" value="ECO:0007669"/>
    <property type="project" value="InterPro"/>
</dbReference>
<keyword evidence="2" id="KW-0648">Protein biosynthesis</keyword>
<evidence type="ECO:0000313" key="3">
    <source>
        <dbReference type="EMBL" id="MDB7932500.1"/>
    </source>
</evidence>
<protein>
    <submittedName>
        <fullName evidence="2">Sporulation initiation factor Spo0A C-terminal domain-containing protein</fullName>
    </submittedName>
    <submittedName>
        <fullName evidence="4">Sporulation protein</fullName>
    </submittedName>
</protein>
<dbReference type="GO" id="GO:0003677">
    <property type="term" value="F:DNA binding"/>
    <property type="evidence" value="ECO:0007669"/>
    <property type="project" value="InterPro"/>
</dbReference>
<evidence type="ECO:0000313" key="4">
    <source>
        <dbReference type="EMBL" id="MSB18034.1"/>
    </source>
</evidence>
<dbReference type="InterPro" id="IPR016032">
    <property type="entry name" value="Sig_transdc_resp-reg_C-effctor"/>
</dbReference>
<dbReference type="InterPro" id="IPR014879">
    <property type="entry name" value="Spo0A_C"/>
</dbReference>
<evidence type="ECO:0000313" key="2">
    <source>
        <dbReference type="EMBL" id="MDB7906202.1"/>
    </source>
</evidence>
<dbReference type="GO" id="GO:0005737">
    <property type="term" value="C:cytoplasm"/>
    <property type="evidence" value="ECO:0007669"/>
    <property type="project" value="InterPro"/>
</dbReference>
<dbReference type="Gene3D" id="1.10.10.10">
    <property type="entry name" value="Winged helix-like DNA-binding domain superfamily/Winged helix DNA-binding domain"/>
    <property type="match status" value="1"/>
</dbReference>
<accession>A0A174TDF7</accession>
<comment type="caution">
    <text evidence="4">The sequence shown here is derived from an EMBL/GenBank/DDBJ whole genome shotgun (WGS) entry which is preliminary data.</text>
</comment>
<dbReference type="Proteomes" id="UP001211173">
    <property type="component" value="Unassembled WGS sequence"/>
</dbReference>
<dbReference type="InterPro" id="IPR036388">
    <property type="entry name" value="WH-like_DNA-bd_sf"/>
</dbReference>
<dbReference type="GO" id="GO:0003743">
    <property type="term" value="F:translation initiation factor activity"/>
    <property type="evidence" value="ECO:0007669"/>
    <property type="project" value="UniProtKB-KW"/>
</dbReference>
<proteinExistence type="predicted"/>
<dbReference type="SUPFAM" id="SSF46894">
    <property type="entry name" value="C-terminal effector domain of the bipartite response regulators"/>
    <property type="match status" value="1"/>
</dbReference>
<sequence length="117" mass="13345">MKIHSEDAYHLLYRLGATANYTGFSYLVRALQLCAEEPERLLLVTKWLYPDVAKQYGTNWKAVERDIRTVGRVIWNSNRPLLETLARRELSQKPCTAQLLAILHASLLPSGSSTDEE</sequence>
<dbReference type="AlphaFoldDB" id="A0A174TDF7"/>
<reference evidence="4 5" key="1">
    <citation type="journal article" date="2019" name="Nat. Med.">
        <title>A library of human gut bacterial isolates paired with longitudinal multiomics data enables mechanistic microbiome research.</title>
        <authorList>
            <person name="Poyet M."/>
            <person name="Groussin M."/>
            <person name="Gibbons S.M."/>
            <person name="Avila-Pacheco J."/>
            <person name="Jiang X."/>
            <person name="Kearney S.M."/>
            <person name="Perrotta A.R."/>
            <person name="Berdy B."/>
            <person name="Zhao S."/>
            <person name="Lieberman T.D."/>
            <person name="Swanson P.K."/>
            <person name="Smith M."/>
            <person name="Roesemann S."/>
            <person name="Alexander J.E."/>
            <person name="Rich S.A."/>
            <person name="Livny J."/>
            <person name="Vlamakis H."/>
            <person name="Clish C."/>
            <person name="Bullock K."/>
            <person name="Deik A."/>
            <person name="Scott J."/>
            <person name="Pierce K.A."/>
            <person name="Xavier R.J."/>
            <person name="Alm E.J."/>
        </authorList>
    </citation>
    <scope>NUCLEOTIDE SEQUENCE [LARGE SCALE GENOMIC DNA]</scope>
    <source>
        <strain evidence="4 5">BIOML-A2</strain>
    </source>
</reference>
<keyword evidence="2" id="KW-0396">Initiation factor</keyword>
<evidence type="ECO:0000259" key="1">
    <source>
        <dbReference type="Pfam" id="PF08769"/>
    </source>
</evidence>
<dbReference type="Pfam" id="PF08769">
    <property type="entry name" value="Spo0A_C"/>
    <property type="match status" value="1"/>
</dbReference>
<feature type="domain" description="Sporulation initiation factor Spo0A C-terminal" evidence="1">
    <location>
        <begin position="10"/>
        <end position="105"/>
    </location>
</feature>
<dbReference type="EMBL" id="JAQLWV010000006">
    <property type="protein sequence ID" value="MDB7932500.1"/>
    <property type="molecule type" value="Genomic_DNA"/>
</dbReference>
<organism evidence="4 5">
    <name type="scientific">Flavonifractor plautii</name>
    <name type="common">Fusobacterium plautii</name>
    <dbReference type="NCBI Taxonomy" id="292800"/>
    <lineage>
        <taxon>Bacteria</taxon>
        <taxon>Bacillati</taxon>
        <taxon>Bacillota</taxon>
        <taxon>Clostridia</taxon>
        <taxon>Eubacteriales</taxon>
        <taxon>Oscillospiraceae</taxon>
        <taxon>Flavonifractor</taxon>
    </lineage>
</organism>
<evidence type="ECO:0000313" key="5">
    <source>
        <dbReference type="Proteomes" id="UP000434475"/>
    </source>
</evidence>